<accession>E4ZPI3</accession>
<evidence type="ECO:0000313" key="1">
    <source>
        <dbReference type="EMBL" id="CBX93208.1"/>
    </source>
</evidence>
<proteinExistence type="predicted"/>
<organism evidence="2">
    <name type="scientific">Leptosphaeria maculans (strain JN3 / isolate v23.1.3 / race Av1-4-5-6-7-8)</name>
    <name type="common">Blackleg fungus</name>
    <name type="synonym">Phoma lingam</name>
    <dbReference type="NCBI Taxonomy" id="985895"/>
    <lineage>
        <taxon>Eukaryota</taxon>
        <taxon>Fungi</taxon>
        <taxon>Dikarya</taxon>
        <taxon>Ascomycota</taxon>
        <taxon>Pezizomycotina</taxon>
        <taxon>Dothideomycetes</taxon>
        <taxon>Pleosporomycetidae</taxon>
        <taxon>Pleosporales</taxon>
        <taxon>Pleosporineae</taxon>
        <taxon>Leptosphaeriaceae</taxon>
        <taxon>Plenodomus</taxon>
        <taxon>Plenodomus lingam/Leptosphaeria maculans species complex</taxon>
    </lineage>
</organism>
<gene>
    <name evidence="1" type="ORF">LEMA_uP041090.1</name>
</gene>
<name>E4ZPI3_LEPMJ</name>
<reference evidence="2" key="1">
    <citation type="journal article" date="2011" name="Nat. Commun.">
        <title>Effector diversification within compartments of the Leptosphaeria maculans genome affected by Repeat-Induced Point mutations.</title>
        <authorList>
            <person name="Rouxel T."/>
            <person name="Grandaubert J."/>
            <person name="Hane J.K."/>
            <person name="Hoede C."/>
            <person name="van de Wouw A.P."/>
            <person name="Couloux A."/>
            <person name="Dominguez V."/>
            <person name="Anthouard V."/>
            <person name="Bally P."/>
            <person name="Bourras S."/>
            <person name="Cozijnsen A.J."/>
            <person name="Ciuffetti L.M."/>
            <person name="Degrave A."/>
            <person name="Dilmaghani A."/>
            <person name="Duret L."/>
            <person name="Fudal I."/>
            <person name="Goodwin S.B."/>
            <person name="Gout L."/>
            <person name="Glaser N."/>
            <person name="Linglin J."/>
            <person name="Kema G.H.J."/>
            <person name="Lapalu N."/>
            <person name="Lawrence C.B."/>
            <person name="May K."/>
            <person name="Meyer M."/>
            <person name="Ollivier B."/>
            <person name="Poulain J."/>
            <person name="Schoch C.L."/>
            <person name="Simon A."/>
            <person name="Spatafora J.W."/>
            <person name="Stachowiak A."/>
            <person name="Turgeon B.G."/>
            <person name="Tyler B.M."/>
            <person name="Vincent D."/>
            <person name="Weissenbach J."/>
            <person name="Amselem J."/>
            <person name="Quesneville H."/>
            <person name="Oliver R.P."/>
            <person name="Wincker P."/>
            <person name="Balesdent M.-H."/>
            <person name="Howlett B.J."/>
        </authorList>
    </citation>
    <scope>NUCLEOTIDE SEQUENCE [LARGE SCALE GENOMIC DNA]</scope>
    <source>
        <strain evidence="2">JN3 / isolate v23.1.3 / race Av1-4-5-6-7-8</strain>
    </source>
</reference>
<dbReference type="HOGENOM" id="CLU_3368639_0_0_1"/>
<dbReference type="InParanoid" id="E4ZPI3"/>
<dbReference type="Proteomes" id="UP000002668">
    <property type="component" value="Genome"/>
</dbReference>
<sequence length="35" mass="4083">MESTADWRMGEYAQLRMKADALPVVLFLLLASWRL</sequence>
<dbReference type="AlphaFoldDB" id="E4ZPI3"/>
<dbReference type="VEuPathDB" id="FungiDB:LEMA_uP041090.1"/>
<dbReference type="EMBL" id="FP929105">
    <property type="protein sequence ID" value="CBX93208.1"/>
    <property type="molecule type" value="Genomic_DNA"/>
</dbReference>
<keyword evidence="2" id="KW-1185">Reference proteome</keyword>
<evidence type="ECO:0000313" key="2">
    <source>
        <dbReference type="Proteomes" id="UP000002668"/>
    </source>
</evidence>
<protein>
    <submittedName>
        <fullName evidence="1">Predicted protein</fullName>
    </submittedName>
</protein>